<comment type="caution">
    <text evidence="1">The sequence shown here is derived from an EMBL/GenBank/DDBJ whole genome shotgun (WGS) entry which is preliminary data.</text>
</comment>
<dbReference type="Proteomes" id="UP000619545">
    <property type="component" value="Unassembled WGS sequence"/>
</dbReference>
<evidence type="ECO:0000313" key="2">
    <source>
        <dbReference type="Proteomes" id="UP000619545"/>
    </source>
</evidence>
<dbReference type="InterPro" id="IPR007364">
    <property type="entry name" value="SFM1-like"/>
</dbReference>
<dbReference type="PANTHER" id="PTHR35517:SF1">
    <property type="entry name" value="PROTEIN ARGININE N-METHYLTRANSFERASE SFM1"/>
    <property type="match status" value="1"/>
</dbReference>
<dbReference type="RefSeq" id="WP_011018467.1">
    <property type="nucleotide sequence ID" value="NZ_DUJS01000004.1"/>
</dbReference>
<accession>A0A832T9W0</accession>
<gene>
    <name evidence="1" type="ORF">HA336_05985</name>
</gene>
<evidence type="ECO:0000313" key="1">
    <source>
        <dbReference type="EMBL" id="HII70765.1"/>
    </source>
</evidence>
<dbReference type="GeneID" id="1477398"/>
<dbReference type="GO" id="GO:0035241">
    <property type="term" value="F:protein-arginine omega-N monomethyltransferase activity"/>
    <property type="evidence" value="ECO:0007669"/>
    <property type="project" value="TreeGrafter"/>
</dbReference>
<proteinExistence type="predicted"/>
<dbReference type="PANTHER" id="PTHR35517">
    <property type="entry name" value="PROTEIN ARGININE N-METHYLTRANSFERASE SFM1"/>
    <property type="match status" value="1"/>
</dbReference>
<organism evidence="1 2">
    <name type="scientific">Methanopyrus kandleri</name>
    <dbReference type="NCBI Taxonomy" id="2320"/>
    <lineage>
        <taxon>Archaea</taxon>
        <taxon>Methanobacteriati</taxon>
        <taxon>Methanobacteriota</taxon>
        <taxon>Methanomada group</taxon>
        <taxon>Methanopyri</taxon>
        <taxon>Methanopyrales</taxon>
        <taxon>Methanopyraceae</taxon>
        <taxon>Methanopyrus</taxon>
    </lineage>
</organism>
<sequence length="211" mass="24020">MSVAIVEHLDRWSPWLDLEYMEAYRTARKHGWEFTVTNADPEVLAKAKYPALPYSASKLPLRGDRVIVLDPDAEDPLTPEDDPDVVIVGGILGDYPRRHRTREELTPRFPDAEVRHLGPYHFSIDGALRVALTVLECGVPLEEIQVVERPEIEVAPGHTVRLDCDYPSEGKPMLPEGLVEYLKEGIVDYEEAEFSARRRWRHRNDGVEGDP</sequence>
<dbReference type="AlphaFoldDB" id="A0A832T9W0"/>
<name>A0A832T9W0_9EURY</name>
<dbReference type="OMA" id="WILLEYR"/>
<dbReference type="EMBL" id="DUJS01000004">
    <property type="protein sequence ID" value="HII70765.1"/>
    <property type="molecule type" value="Genomic_DNA"/>
</dbReference>
<protein>
    <submittedName>
        <fullName evidence="1">Uncharacterized protein</fullName>
    </submittedName>
</protein>
<reference evidence="1" key="1">
    <citation type="journal article" date="2020" name="bioRxiv">
        <title>A rank-normalized archaeal taxonomy based on genome phylogeny resolves widespread incomplete and uneven classifications.</title>
        <authorList>
            <person name="Rinke C."/>
            <person name="Chuvochina M."/>
            <person name="Mussig A.J."/>
            <person name="Chaumeil P.-A."/>
            <person name="Waite D.W."/>
            <person name="Whitman W.B."/>
            <person name="Parks D.H."/>
            <person name="Hugenholtz P."/>
        </authorList>
    </citation>
    <scope>NUCLEOTIDE SEQUENCE</scope>
    <source>
        <strain evidence="1">UBA8853</strain>
    </source>
</reference>
<dbReference type="Pfam" id="PF04252">
    <property type="entry name" value="SFM1-like"/>
    <property type="match status" value="1"/>
</dbReference>